<reference evidence="1" key="1">
    <citation type="submission" date="2014-05" db="EMBL/GenBank/DDBJ databases">
        <authorList>
            <person name="Chronopoulou M."/>
        </authorList>
    </citation>
    <scope>NUCLEOTIDE SEQUENCE</scope>
    <source>
        <tissue evidence="1">Whole organism</tissue>
    </source>
</reference>
<organism evidence="1">
    <name type="scientific">Lepeophtheirus salmonis</name>
    <name type="common">Salmon louse</name>
    <name type="synonym">Caligus salmonis</name>
    <dbReference type="NCBI Taxonomy" id="72036"/>
    <lineage>
        <taxon>Eukaryota</taxon>
        <taxon>Metazoa</taxon>
        <taxon>Ecdysozoa</taxon>
        <taxon>Arthropoda</taxon>
        <taxon>Crustacea</taxon>
        <taxon>Multicrustacea</taxon>
        <taxon>Hexanauplia</taxon>
        <taxon>Copepoda</taxon>
        <taxon>Siphonostomatoida</taxon>
        <taxon>Caligidae</taxon>
        <taxon>Lepeophtheirus</taxon>
    </lineage>
</organism>
<dbReference type="EMBL" id="HACA01024201">
    <property type="protein sequence ID" value="CDW41562.1"/>
    <property type="molecule type" value="Transcribed_RNA"/>
</dbReference>
<name>A0A0K2UUG8_LEPSM</name>
<protein>
    <submittedName>
        <fullName evidence="1">Uncharacterized protein</fullName>
    </submittedName>
</protein>
<dbReference type="AlphaFoldDB" id="A0A0K2UUG8"/>
<sequence length="17" mass="1926">MRNYSLCLAFHGSVSIK</sequence>
<proteinExistence type="predicted"/>
<accession>A0A0K2UUG8</accession>
<evidence type="ECO:0000313" key="1">
    <source>
        <dbReference type="EMBL" id="CDW41562.1"/>
    </source>
</evidence>